<evidence type="ECO:0000313" key="3">
    <source>
        <dbReference type="Proteomes" id="UP000000493"/>
    </source>
</evidence>
<reference evidence="2 3" key="2">
    <citation type="journal article" date="2012" name="Stand. Genomic Sci.">
        <title>Complete genome sequence of the aquatic bacterium Runella slithyformis type strain (LSU 4(T)).</title>
        <authorList>
            <person name="Copeland A."/>
            <person name="Zhang X."/>
            <person name="Misra M."/>
            <person name="Lapidus A."/>
            <person name="Nolan M."/>
            <person name="Lucas S."/>
            <person name="Deshpande S."/>
            <person name="Cheng J.F."/>
            <person name="Tapia R."/>
            <person name="Goodwin L.A."/>
            <person name="Pitluck S."/>
            <person name="Liolios K."/>
            <person name="Pagani I."/>
            <person name="Ivanova N."/>
            <person name="Mikhailova N."/>
            <person name="Pati A."/>
            <person name="Chen A."/>
            <person name="Palaniappan K."/>
            <person name="Land M."/>
            <person name="Hauser L."/>
            <person name="Pan C."/>
            <person name="Jeffries C.D."/>
            <person name="Detter J.C."/>
            <person name="Brambilla E.M."/>
            <person name="Rohde M."/>
            <person name="Djao O.D."/>
            <person name="Goker M."/>
            <person name="Sikorski J."/>
            <person name="Tindall B.J."/>
            <person name="Woyke T."/>
            <person name="Bristow J."/>
            <person name="Eisen J.A."/>
            <person name="Markowitz V."/>
            <person name="Hugenholtz P."/>
            <person name="Kyrpides N.C."/>
            <person name="Klenk H.P."/>
            <person name="Mavromatis K."/>
        </authorList>
    </citation>
    <scope>NUCLEOTIDE SEQUENCE [LARGE SCALE GENOMIC DNA]</scope>
    <source>
        <strain evidence="3">ATCC 29530 / DSM 19594 / LMG 11500 / NCIMB 11436 / LSU 4</strain>
    </source>
</reference>
<dbReference type="RefSeq" id="WP_013928399.1">
    <property type="nucleotide sequence ID" value="NC_015703.1"/>
</dbReference>
<protein>
    <recommendedName>
        <fullName evidence="4">Outer membrane protein beta-barrel domain-containing protein</fullName>
    </recommendedName>
</protein>
<proteinExistence type="predicted"/>
<feature type="chain" id="PRO_5031311307" description="Outer membrane protein beta-barrel domain-containing protein" evidence="1">
    <location>
        <begin position="19"/>
        <end position="227"/>
    </location>
</feature>
<dbReference type="Proteomes" id="UP000000493">
    <property type="component" value="Chromosome"/>
</dbReference>
<name>A0A7U3ZKZ7_RUNSL</name>
<evidence type="ECO:0000313" key="2">
    <source>
        <dbReference type="EMBL" id="AEI49090.1"/>
    </source>
</evidence>
<feature type="signal peptide" evidence="1">
    <location>
        <begin position="1"/>
        <end position="18"/>
    </location>
</feature>
<keyword evidence="3" id="KW-1185">Reference proteome</keyword>
<dbReference type="KEGG" id="rsi:Runsl_2691"/>
<organism evidence="2 3">
    <name type="scientific">Runella slithyformis (strain ATCC 29530 / DSM 19594 / LMG 11500 / NCIMB 11436 / LSU 4)</name>
    <dbReference type="NCBI Taxonomy" id="761193"/>
    <lineage>
        <taxon>Bacteria</taxon>
        <taxon>Pseudomonadati</taxon>
        <taxon>Bacteroidota</taxon>
        <taxon>Cytophagia</taxon>
        <taxon>Cytophagales</taxon>
        <taxon>Spirosomataceae</taxon>
        <taxon>Runella</taxon>
    </lineage>
</organism>
<gene>
    <name evidence="2" type="ordered locus">Runsl_2691</name>
</gene>
<evidence type="ECO:0000256" key="1">
    <source>
        <dbReference type="SAM" id="SignalP"/>
    </source>
</evidence>
<dbReference type="EMBL" id="CP002859">
    <property type="protein sequence ID" value="AEI49090.1"/>
    <property type="molecule type" value="Genomic_DNA"/>
</dbReference>
<keyword evidence="1" id="KW-0732">Signal</keyword>
<dbReference type="AlphaFoldDB" id="A0A7U3ZKZ7"/>
<evidence type="ECO:0008006" key="4">
    <source>
        <dbReference type="Google" id="ProtNLM"/>
    </source>
</evidence>
<reference evidence="3" key="1">
    <citation type="submission" date="2011-06" db="EMBL/GenBank/DDBJ databases">
        <title>The complete genome of chromosome of Runella slithyformis DSM 19594.</title>
        <authorList>
            <consortium name="US DOE Joint Genome Institute (JGI-PGF)"/>
            <person name="Lucas S."/>
            <person name="Han J."/>
            <person name="Lapidus A."/>
            <person name="Bruce D."/>
            <person name="Goodwin L."/>
            <person name="Pitluck S."/>
            <person name="Peters L."/>
            <person name="Kyrpides N."/>
            <person name="Mavromatis K."/>
            <person name="Ivanova N."/>
            <person name="Ovchinnikova G."/>
            <person name="Zhang X."/>
            <person name="Misra M."/>
            <person name="Detter J.C."/>
            <person name="Tapia R."/>
            <person name="Han C."/>
            <person name="Land M."/>
            <person name="Hauser L."/>
            <person name="Markowitz V."/>
            <person name="Cheng J.-F."/>
            <person name="Hugenholtz P."/>
            <person name="Woyke T."/>
            <person name="Wu D."/>
            <person name="Tindall B."/>
            <person name="Faehrich R."/>
            <person name="Brambilla E."/>
            <person name="Klenk H.-P."/>
            <person name="Eisen J.A."/>
        </authorList>
    </citation>
    <scope>NUCLEOTIDE SEQUENCE [LARGE SCALE GENOMIC DNA]</scope>
    <source>
        <strain evidence="3">ATCC 29530 / DSM 19594 / LMG 11500 / NCIMB 11436 / LSU 4</strain>
    </source>
</reference>
<accession>A0A7U3ZKZ7</accession>
<sequence length="227" mass="24988">MKKTLFAIALLTSVTVFAQDTEEKSTPEKPSKIYYTQGGNGALLSISRVSRNGNEVNSIPRFTLFFNLGTNANLDLGNNIGVFGGLNLTNIGLITEEEIGGTVRTDKVKLKQRVYAVGIPVGIKIGDLRKFYVYGGAEAGFAVNYKQKTFINGEKTDKFNEWFSNRTNAFMPAVFVGFQSKSGFGLKVQYYLNDFLNQGFSEGAVKPYAGTESKILFVTLGYNFAKK</sequence>